<dbReference type="AlphaFoldDB" id="A0A5B7IFC1"/>
<proteinExistence type="predicted"/>
<sequence>MTWRGSGSWVEVVGLGGCSVFGGSDVPAVPSSERHRVGPGLHPSEVRVDEPSYPPWSAGKPMFSWWRKKMKGRSSERPMHSSEP</sequence>
<protein>
    <submittedName>
        <fullName evidence="2">Uncharacterized protein</fullName>
    </submittedName>
</protein>
<gene>
    <name evidence="2" type="ORF">E2C01_075119</name>
</gene>
<evidence type="ECO:0000313" key="2">
    <source>
        <dbReference type="EMBL" id="MPC80539.1"/>
    </source>
</evidence>
<name>A0A5B7IFC1_PORTR</name>
<dbReference type="Proteomes" id="UP000324222">
    <property type="component" value="Unassembled WGS sequence"/>
</dbReference>
<accession>A0A5B7IFC1</accession>
<feature type="region of interest" description="Disordered" evidence="1">
    <location>
        <begin position="30"/>
        <end position="53"/>
    </location>
</feature>
<organism evidence="2 3">
    <name type="scientific">Portunus trituberculatus</name>
    <name type="common">Swimming crab</name>
    <name type="synonym">Neptunus trituberculatus</name>
    <dbReference type="NCBI Taxonomy" id="210409"/>
    <lineage>
        <taxon>Eukaryota</taxon>
        <taxon>Metazoa</taxon>
        <taxon>Ecdysozoa</taxon>
        <taxon>Arthropoda</taxon>
        <taxon>Crustacea</taxon>
        <taxon>Multicrustacea</taxon>
        <taxon>Malacostraca</taxon>
        <taxon>Eumalacostraca</taxon>
        <taxon>Eucarida</taxon>
        <taxon>Decapoda</taxon>
        <taxon>Pleocyemata</taxon>
        <taxon>Brachyura</taxon>
        <taxon>Eubrachyura</taxon>
        <taxon>Portunoidea</taxon>
        <taxon>Portunidae</taxon>
        <taxon>Portuninae</taxon>
        <taxon>Portunus</taxon>
    </lineage>
</organism>
<evidence type="ECO:0000313" key="3">
    <source>
        <dbReference type="Proteomes" id="UP000324222"/>
    </source>
</evidence>
<dbReference type="EMBL" id="VSRR010054316">
    <property type="protein sequence ID" value="MPC80539.1"/>
    <property type="molecule type" value="Genomic_DNA"/>
</dbReference>
<comment type="caution">
    <text evidence="2">The sequence shown here is derived from an EMBL/GenBank/DDBJ whole genome shotgun (WGS) entry which is preliminary data.</text>
</comment>
<reference evidence="2 3" key="1">
    <citation type="submission" date="2019-05" db="EMBL/GenBank/DDBJ databases">
        <title>Another draft genome of Portunus trituberculatus and its Hox gene families provides insights of decapod evolution.</title>
        <authorList>
            <person name="Jeong J.-H."/>
            <person name="Song I."/>
            <person name="Kim S."/>
            <person name="Choi T."/>
            <person name="Kim D."/>
            <person name="Ryu S."/>
            <person name="Kim W."/>
        </authorList>
    </citation>
    <scope>NUCLEOTIDE SEQUENCE [LARGE SCALE GENOMIC DNA]</scope>
    <source>
        <tissue evidence="2">Muscle</tissue>
    </source>
</reference>
<evidence type="ECO:0000256" key="1">
    <source>
        <dbReference type="SAM" id="MobiDB-lite"/>
    </source>
</evidence>
<keyword evidence="3" id="KW-1185">Reference proteome</keyword>